<name>A0A4S2KND9_9HYME</name>
<reference evidence="1 2" key="1">
    <citation type="journal article" date="2019" name="Philos. Trans. R. Soc. Lond., B, Biol. Sci.">
        <title>Ant behaviour and brain gene expression of defending hosts depend on the ecological success of the intruding social parasite.</title>
        <authorList>
            <person name="Kaur R."/>
            <person name="Stoldt M."/>
            <person name="Jongepier E."/>
            <person name="Feldmeyer B."/>
            <person name="Menzel F."/>
            <person name="Bornberg-Bauer E."/>
            <person name="Foitzik S."/>
        </authorList>
    </citation>
    <scope>NUCLEOTIDE SEQUENCE [LARGE SCALE GENOMIC DNA]</scope>
    <source>
        <tissue evidence="1">Whole body</tissue>
    </source>
</reference>
<evidence type="ECO:0000313" key="1">
    <source>
        <dbReference type="EMBL" id="TGZ51281.1"/>
    </source>
</evidence>
<organism evidence="1 2">
    <name type="scientific">Temnothorax longispinosus</name>
    <dbReference type="NCBI Taxonomy" id="300112"/>
    <lineage>
        <taxon>Eukaryota</taxon>
        <taxon>Metazoa</taxon>
        <taxon>Ecdysozoa</taxon>
        <taxon>Arthropoda</taxon>
        <taxon>Hexapoda</taxon>
        <taxon>Insecta</taxon>
        <taxon>Pterygota</taxon>
        <taxon>Neoptera</taxon>
        <taxon>Endopterygota</taxon>
        <taxon>Hymenoptera</taxon>
        <taxon>Apocrita</taxon>
        <taxon>Aculeata</taxon>
        <taxon>Formicoidea</taxon>
        <taxon>Formicidae</taxon>
        <taxon>Myrmicinae</taxon>
        <taxon>Temnothorax</taxon>
    </lineage>
</organism>
<comment type="caution">
    <text evidence="1">The sequence shown here is derived from an EMBL/GenBank/DDBJ whole genome shotgun (WGS) entry which is preliminary data.</text>
</comment>
<protein>
    <submittedName>
        <fullName evidence="1">Uncharacterized protein</fullName>
    </submittedName>
</protein>
<evidence type="ECO:0000313" key="2">
    <source>
        <dbReference type="Proteomes" id="UP000310200"/>
    </source>
</evidence>
<dbReference type="Proteomes" id="UP000310200">
    <property type="component" value="Unassembled WGS sequence"/>
</dbReference>
<keyword evidence="2" id="KW-1185">Reference proteome</keyword>
<accession>A0A4S2KND9</accession>
<gene>
    <name evidence="1" type="ORF">DBV15_07802</name>
</gene>
<proteinExistence type="predicted"/>
<dbReference type="AlphaFoldDB" id="A0A4S2KND9"/>
<sequence length="764" mass="86186">MNDLRSSSRLLTATKDFRRLNWGLNRGFPLSSRGVDRLCVIRSDLEESHNTRAPPTDEFEANAAWSRLIDYRVARHCLTTGWSSIVPSHGLSVKKRTNHDGVGCYSNMAARQYAARRRGGKRGKVSLPVMPFSGSPLRSGNVYPGLIRSSLLCHGLSQGCILPRYSPESSPDLATLPLVLRIASIAPIAFVKEQGNQDGARTQGRILKTRSETLLTPHTYKSFSIWWCPSMSIVATSYLHFSMATRPPREPRGSRVMLRRCIFLISTSENFVSRYLSSFRLSSVISEAFANRPDTKRRCYLHVCPLSSKVEVPRRANGRSRALAREKRALRDRCYRDFTSRINAVCVGRLGARSRKSNSVRFRRAARQRRSLIEPRMICKKPHKIVETISTRIETFEIYEGRGEEAEESNRSCSSRRNPGPFIEHVDAALKWTLYSDSLSRLALPLPVSHFINMRLTKGLIKVLGRRIGVGSANPGRYNYAERCDWHSHDVAAIVAAYFHPEASWKCPPGFVPNPWRATSRDMRVDVASHGSEYPCNPHIYASPAALADTSPMGAAAGWHSWTNMAEHAQLQILIPSRDVAGESNRVPKNCPPNNDYTKRRMTEEFFENRRVPDLEWSAVPEVGFPRLIPNPLREELSTHESTHYAPPAHVADVQFYALTHAFPSREGLDRLVGLERQGGREEGSEGVPEATPQPRVLRNWNLPAWKPVVIYLNKVHLGMQVDAAARCMRARYSLLPSLSLLTFARVSSTFSHMQFVSHNISRR</sequence>
<dbReference type="EMBL" id="QBLH01001727">
    <property type="protein sequence ID" value="TGZ51281.1"/>
    <property type="molecule type" value="Genomic_DNA"/>
</dbReference>